<evidence type="ECO:0000256" key="9">
    <source>
        <dbReference type="ARBA" id="ARBA00023102"/>
    </source>
</evidence>
<evidence type="ECO:0000256" key="13">
    <source>
        <dbReference type="PIRSR" id="PIRSR000099-3"/>
    </source>
</evidence>
<dbReference type="GO" id="GO:0005829">
    <property type="term" value="C:cytosol"/>
    <property type="evidence" value="ECO:0007669"/>
    <property type="project" value="TreeGrafter"/>
</dbReference>
<feature type="binding site" evidence="12">
    <location>
        <position position="182"/>
    </location>
    <ligand>
        <name>NAD(+)</name>
        <dbReference type="ChEBI" id="CHEBI:57540"/>
    </ligand>
</feature>
<dbReference type="GO" id="GO:0046872">
    <property type="term" value="F:metal ion binding"/>
    <property type="evidence" value="ECO:0007669"/>
    <property type="project" value="UniProtKB-KW"/>
</dbReference>
<comment type="pathway">
    <text evidence="2">Amino-acid biosynthesis; L-histidine biosynthesis; L-histidine from 5-phospho-alpha-D-ribose 1-diphosphate: step 9/9.</text>
</comment>
<dbReference type="GO" id="GO:0000105">
    <property type="term" value="P:L-histidine biosynthetic process"/>
    <property type="evidence" value="ECO:0007669"/>
    <property type="project" value="UniProtKB-UniPathway"/>
</dbReference>
<feature type="active site" description="Proton acceptor" evidence="11">
    <location>
        <position position="318"/>
    </location>
</feature>
<dbReference type="InterPro" id="IPR016161">
    <property type="entry name" value="Ald_DH/histidinol_DH"/>
</dbReference>
<dbReference type="PROSITE" id="PS00611">
    <property type="entry name" value="HISOL_DEHYDROGENASE"/>
    <property type="match status" value="1"/>
</dbReference>
<keyword evidence="7 10" id="KW-0560">Oxidoreductase</keyword>
<dbReference type="Gene3D" id="3.40.50.1980">
    <property type="entry name" value="Nitrogenase molybdenum iron protein domain"/>
    <property type="match status" value="2"/>
</dbReference>
<evidence type="ECO:0000313" key="18">
    <source>
        <dbReference type="Proteomes" id="UP000515947"/>
    </source>
</evidence>
<dbReference type="GO" id="GO:0004399">
    <property type="term" value="F:histidinol dehydrogenase activity"/>
    <property type="evidence" value="ECO:0007669"/>
    <property type="project" value="InterPro"/>
</dbReference>
<feature type="binding site" evidence="14">
    <location>
        <position position="412"/>
    </location>
    <ligand>
        <name>Zn(2+)</name>
        <dbReference type="ChEBI" id="CHEBI:29105"/>
    </ligand>
</feature>
<comment type="similarity">
    <text evidence="3 10 15">Belongs to the histidinol dehydrogenase family.</text>
</comment>
<dbReference type="Pfam" id="PF00815">
    <property type="entry name" value="Histidinol_dh"/>
    <property type="match status" value="1"/>
</dbReference>
<dbReference type="NCBIfam" id="TIGR00069">
    <property type="entry name" value="hisD"/>
    <property type="match status" value="1"/>
</dbReference>
<dbReference type="EMBL" id="CP060713">
    <property type="protein sequence ID" value="QNN54575.1"/>
    <property type="molecule type" value="Genomic_DNA"/>
</dbReference>
<feature type="binding site" evidence="14">
    <location>
        <position position="253"/>
    </location>
    <ligand>
        <name>Zn(2+)</name>
        <dbReference type="ChEBI" id="CHEBI:29105"/>
    </ligand>
</feature>
<dbReference type="RefSeq" id="WP_187580415.1">
    <property type="nucleotide sequence ID" value="NZ_CP060713.1"/>
</dbReference>
<dbReference type="Gene3D" id="1.20.5.1300">
    <property type="match status" value="1"/>
</dbReference>
<proteinExistence type="inferred from homology"/>
<feature type="binding site" evidence="13">
    <location>
        <position position="228"/>
    </location>
    <ligand>
        <name>substrate</name>
    </ligand>
</feature>
<dbReference type="PRINTS" id="PR00083">
    <property type="entry name" value="HOLDHDRGNASE"/>
</dbReference>
<feature type="region of interest" description="Disordered" evidence="16">
    <location>
        <begin position="1"/>
        <end position="22"/>
    </location>
</feature>
<feature type="binding site" evidence="13">
    <location>
        <position position="319"/>
    </location>
    <ligand>
        <name>substrate</name>
    </ligand>
</feature>
<dbReference type="PIRSF" id="PIRSF000099">
    <property type="entry name" value="Histidinol_dh"/>
    <property type="match status" value="1"/>
</dbReference>
<feature type="binding site" evidence="12">
    <location>
        <position position="205"/>
    </location>
    <ligand>
        <name>NAD(+)</name>
        <dbReference type="ChEBI" id="CHEBI:57540"/>
    </ligand>
</feature>
<evidence type="ECO:0000256" key="2">
    <source>
        <dbReference type="ARBA" id="ARBA00004940"/>
    </source>
</evidence>
<dbReference type="FunFam" id="3.40.50.1980:FF:000001">
    <property type="entry name" value="Histidinol dehydrogenase"/>
    <property type="match status" value="1"/>
</dbReference>
<keyword evidence="8 12" id="KW-0520">NAD</keyword>
<dbReference type="PANTHER" id="PTHR21256:SF14">
    <property type="entry name" value="HISTIDINOL DEHYDROGENASE"/>
    <property type="match status" value="1"/>
</dbReference>
<reference evidence="17 18" key="1">
    <citation type="submission" date="2020-08" db="EMBL/GenBank/DDBJ databases">
        <title>Genome sequence of Nocardioides mesophilus KACC 16243T.</title>
        <authorList>
            <person name="Hyun D.-W."/>
            <person name="Bae J.-W."/>
        </authorList>
    </citation>
    <scope>NUCLEOTIDE SEQUENCE [LARGE SCALE GENOMIC DNA]</scope>
    <source>
        <strain evidence="17 18">KACC 16243</strain>
    </source>
</reference>
<feature type="binding site" evidence="13">
    <location>
        <position position="407"/>
    </location>
    <ligand>
        <name>substrate</name>
    </ligand>
</feature>
<dbReference type="CDD" id="cd06572">
    <property type="entry name" value="Histidinol_dh"/>
    <property type="match status" value="1"/>
</dbReference>
<feature type="binding site" evidence="13">
    <location>
        <position position="250"/>
    </location>
    <ligand>
        <name>substrate</name>
    </ligand>
</feature>
<keyword evidence="6 14" id="KW-0862">Zinc</keyword>
<feature type="binding site" evidence="14">
    <location>
        <position position="352"/>
    </location>
    <ligand>
        <name>Zn(2+)</name>
        <dbReference type="ChEBI" id="CHEBI:29105"/>
    </ligand>
</feature>
<evidence type="ECO:0000256" key="3">
    <source>
        <dbReference type="ARBA" id="ARBA00010178"/>
    </source>
</evidence>
<evidence type="ECO:0000256" key="14">
    <source>
        <dbReference type="PIRSR" id="PIRSR000099-4"/>
    </source>
</evidence>
<dbReference type="FunFam" id="3.40.50.1980:FF:000026">
    <property type="entry name" value="Histidinol dehydrogenase"/>
    <property type="match status" value="1"/>
</dbReference>
<evidence type="ECO:0000256" key="11">
    <source>
        <dbReference type="PIRSR" id="PIRSR000099-1"/>
    </source>
</evidence>
<dbReference type="KEGG" id="nmes:H9L09_09850"/>
<keyword evidence="5 14" id="KW-0479">Metal-binding</keyword>
<evidence type="ECO:0000256" key="7">
    <source>
        <dbReference type="ARBA" id="ARBA00023002"/>
    </source>
</evidence>
<keyword evidence="9" id="KW-0028">Amino-acid biosynthesis</keyword>
<dbReference type="UniPathway" id="UPA00031">
    <property type="reaction ID" value="UER00014"/>
</dbReference>
<feature type="binding site" evidence="14">
    <location>
        <position position="250"/>
    </location>
    <ligand>
        <name>Zn(2+)</name>
        <dbReference type="ChEBI" id="CHEBI:29105"/>
    </ligand>
</feature>
<organism evidence="17 18">
    <name type="scientific">Nocardioides mesophilus</name>
    <dbReference type="NCBI Taxonomy" id="433659"/>
    <lineage>
        <taxon>Bacteria</taxon>
        <taxon>Bacillati</taxon>
        <taxon>Actinomycetota</taxon>
        <taxon>Actinomycetes</taxon>
        <taxon>Propionibacteriales</taxon>
        <taxon>Nocardioidaceae</taxon>
        <taxon>Nocardioides</taxon>
    </lineage>
</organism>
<keyword evidence="9" id="KW-0368">Histidine biosynthesis</keyword>
<gene>
    <name evidence="17" type="primary">hisD</name>
    <name evidence="17" type="ORF">H9L09_09850</name>
</gene>
<comment type="cofactor">
    <cofactor evidence="14">
        <name>Zn(2+)</name>
        <dbReference type="ChEBI" id="CHEBI:29105"/>
    </cofactor>
    <text evidence="14">Binds 1 zinc ion per subunit.</text>
</comment>
<evidence type="ECO:0000256" key="16">
    <source>
        <dbReference type="SAM" id="MobiDB-lite"/>
    </source>
</evidence>
<evidence type="ECO:0000256" key="6">
    <source>
        <dbReference type="ARBA" id="ARBA00022833"/>
    </source>
</evidence>
<evidence type="ECO:0000256" key="8">
    <source>
        <dbReference type="ARBA" id="ARBA00023027"/>
    </source>
</evidence>
<evidence type="ECO:0000256" key="1">
    <source>
        <dbReference type="ARBA" id="ARBA00003850"/>
    </source>
</evidence>
<feature type="binding site" evidence="13">
    <location>
        <position position="352"/>
    </location>
    <ligand>
        <name>substrate</name>
    </ligand>
</feature>
<evidence type="ECO:0000313" key="17">
    <source>
        <dbReference type="EMBL" id="QNN54575.1"/>
    </source>
</evidence>
<feature type="binding site" evidence="13">
    <location>
        <position position="412"/>
    </location>
    <ligand>
        <name>substrate</name>
    </ligand>
</feature>
<protein>
    <recommendedName>
        <fullName evidence="4">Histidinol dehydrogenase</fullName>
    </recommendedName>
</protein>
<comment type="function">
    <text evidence="1">Catalyzes the sequential NAD-dependent oxidations of L-histidinol to L-histidinaldehyde and then to L-histidine.</text>
</comment>
<keyword evidence="18" id="KW-1185">Reference proteome</keyword>
<feature type="binding site" evidence="13">
    <location>
        <position position="253"/>
    </location>
    <ligand>
        <name>substrate</name>
    </ligand>
</feature>
<dbReference type="GO" id="GO:0051287">
    <property type="term" value="F:NAD binding"/>
    <property type="evidence" value="ECO:0007669"/>
    <property type="project" value="InterPro"/>
</dbReference>
<dbReference type="Proteomes" id="UP000515947">
    <property type="component" value="Chromosome"/>
</dbReference>
<dbReference type="SUPFAM" id="SSF53720">
    <property type="entry name" value="ALDH-like"/>
    <property type="match status" value="1"/>
</dbReference>
<evidence type="ECO:0000256" key="4">
    <source>
        <dbReference type="ARBA" id="ARBA00016531"/>
    </source>
</evidence>
<evidence type="ECO:0000256" key="5">
    <source>
        <dbReference type="ARBA" id="ARBA00022723"/>
    </source>
</evidence>
<dbReference type="InterPro" id="IPR012131">
    <property type="entry name" value="Hstdl_DH"/>
</dbReference>
<dbReference type="PANTHER" id="PTHR21256">
    <property type="entry name" value="HISTIDINOL DEHYDROGENASE HDH"/>
    <property type="match status" value="1"/>
</dbReference>
<evidence type="ECO:0000256" key="10">
    <source>
        <dbReference type="PIRNR" id="PIRNR000099"/>
    </source>
</evidence>
<feature type="binding site" evidence="12">
    <location>
        <position position="121"/>
    </location>
    <ligand>
        <name>NAD(+)</name>
        <dbReference type="ChEBI" id="CHEBI:57540"/>
    </ligand>
</feature>
<name>A0A7G9RG50_9ACTN</name>
<dbReference type="AlphaFoldDB" id="A0A7G9RG50"/>
<dbReference type="InterPro" id="IPR001692">
    <property type="entry name" value="Histidinol_DH_CS"/>
</dbReference>
<evidence type="ECO:0000256" key="12">
    <source>
        <dbReference type="PIRSR" id="PIRSR000099-2"/>
    </source>
</evidence>
<accession>A0A7G9RG50</accession>
<feature type="active site" description="Proton acceptor" evidence="11">
    <location>
        <position position="319"/>
    </location>
</feature>
<sequence length="437" mass="46573">MSKQLKAETPSDSVQHDQSAVGEAVRSVIEDVRNRGDAAVRHYSEKFDSWSPPSFLLDRAAAEEIVDGLPPQVVADIVEVQQNVREFAQLQLESMREFEVETKPGVHLGQKHLPISATGAYVPGGRYPLTASAHMTVVTAKVAGVERVTACTPPIRGEIPAATVAALHLAGADEIYLLGGIQAVAALALGTETIGCVDLIAGPGNAYVAEAKRQLFGEVGIDLFAGPTEILIIADEHADPFIVAVDLLSQAEHGPDSPAILITTSEKLGREAMAHVERLLPGMSTADMAGPAWRDHGQVHVVDTLEEAFSLADSFASEHVQVLTQEPRLALEQMRHYGALFLGEGTCVSYGDKVIGTNHVLPTRGAARYTGGLWVGKYLRTVTYQEVTDPAASARLGELCGRTARVELFEGHARSGDVRATKYAGAPAPWADAVRVG</sequence>
<dbReference type="InterPro" id="IPR022695">
    <property type="entry name" value="Histidinol_DH_monofunct"/>
</dbReference>
<evidence type="ECO:0000256" key="15">
    <source>
        <dbReference type="RuleBase" id="RU004175"/>
    </source>
</evidence>